<dbReference type="AlphaFoldDB" id="A0A6M4ASL9"/>
<dbReference type="SUPFAM" id="SSF51905">
    <property type="entry name" value="FAD/NAD(P)-binding domain"/>
    <property type="match status" value="3"/>
</dbReference>
<evidence type="ECO:0000256" key="4">
    <source>
        <dbReference type="ARBA" id="ARBA00022827"/>
    </source>
</evidence>
<reference evidence="8 9" key="1">
    <citation type="submission" date="2020-01" db="EMBL/GenBank/DDBJ databases">
        <title>Sphingomonas sp. strain CSW-10.</title>
        <authorList>
            <person name="Chen W.-M."/>
        </authorList>
    </citation>
    <scope>NUCLEOTIDE SEQUENCE [LARGE SCALE GENOMIC DNA]</scope>
    <source>
        <strain evidence="8 9">CSW-10</strain>
    </source>
</reference>
<dbReference type="Gene3D" id="3.50.50.60">
    <property type="entry name" value="FAD/NAD(P)-binding domain"/>
    <property type="match status" value="2"/>
</dbReference>
<dbReference type="InterPro" id="IPR050775">
    <property type="entry name" value="FAD-binding_Monooxygenases"/>
</dbReference>
<keyword evidence="4" id="KW-0274">FAD</keyword>
<evidence type="ECO:0000256" key="3">
    <source>
        <dbReference type="ARBA" id="ARBA00022630"/>
    </source>
</evidence>
<dbReference type="InterPro" id="IPR036188">
    <property type="entry name" value="FAD/NAD-bd_sf"/>
</dbReference>
<evidence type="ECO:0000256" key="7">
    <source>
        <dbReference type="ARBA" id="ARBA00023033"/>
    </source>
</evidence>
<organism evidence="8 9">
    <name type="scientific">Sphingomonas lacunae</name>
    <dbReference type="NCBI Taxonomy" id="2698828"/>
    <lineage>
        <taxon>Bacteria</taxon>
        <taxon>Pseudomonadati</taxon>
        <taxon>Pseudomonadota</taxon>
        <taxon>Alphaproteobacteria</taxon>
        <taxon>Sphingomonadales</taxon>
        <taxon>Sphingomonadaceae</taxon>
        <taxon>Sphingomonas</taxon>
    </lineage>
</organism>
<evidence type="ECO:0000313" key="8">
    <source>
        <dbReference type="EMBL" id="QJQ32088.1"/>
    </source>
</evidence>
<keyword evidence="5" id="KW-0521">NADP</keyword>
<evidence type="ECO:0000256" key="2">
    <source>
        <dbReference type="ARBA" id="ARBA00010139"/>
    </source>
</evidence>
<comment type="similarity">
    <text evidence="2">Belongs to the FAD-binding monooxygenase family.</text>
</comment>
<dbReference type="KEGG" id="slan:GV829_06175"/>
<evidence type="ECO:0000256" key="5">
    <source>
        <dbReference type="ARBA" id="ARBA00022857"/>
    </source>
</evidence>
<dbReference type="PANTHER" id="PTHR43098">
    <property type="entry name" value="L-ORNITHINE N(5)-MONOOXYGENASE-RELATED"/>
    <property type="match status" value="1"/>
</dbReference>
<proteinExistence type="inferred from homology"/>
<gene>
    <name evidence="8" type="ORF">GV829_06175</name>
</gene>
<sequence length="585" mass="64282">MATSATTASVTAASRLDALIVGAGFAGMYMLHKLRSAGLDAKVVEAGAGVGGTWYWNRYPGARVDIQSLEYSFGFDEGLEREWRWSERYAPQPELLRYAEHVAERFDLKRDILLNTRVATAHWDETGQEWRVTTDGGETIACRHLILATGCLSIPTEVTFPGIESFGGAVYRTSRWPHEGVDFSGMRVGIIGTGSSAIQSIPIIAEQAERLTVFQRTPNYSMPAHNGPIPEADLEAWAKDPRAYRAASKDTIGGFQNEASEALATDTPPEEVRAELERRWAWGGFRILGAFADTSIDPEANRMVQDFVASKIREQVKDPAVADLLTPKDHPFGTKRPCVDTGYYATFNRPNVELVNLRSEPLVAFDSTGIQTEVRNYTFDAVVLATGFDAMTGAIDRIDIRGAGGRRIQDHWAEGPRTYLGLMVAGFPNMFTITGPGSPSVLTNMINSIEQHVEWIADCLTVLHQRQQTSIEASEEAEAAWVRHVAEAVTPSLLPQANSWYMGANVPGKPRMFMPYAGGLNTYTQICQDVADKGYEGFVIRQGEQVHSDSRTFTSHPPMPDIPEKLVPIIVERLTAAGLLDAPTG</sequence>
<dbReference type="PANTHER" id="PTHR43098:SF3">
    <property type="entry name" value="L-ORNITHINE N(5)-MONOOXYGENASE-RELATED"/>
    <property type="match status" value="1"/>
</dbReference>
<dbReference type="EMBL" id="CP053015">
    <property type="protein sequence ID" value="QJQ32088.1"/>
    <property type="molecule type" value="Genomic_DNA"/>
</dbReference>
<evidence type="ECO:0000313" key="9">
    <source>
        <dbReference type="Proteomes" id="UP000503018"/>
    </source>
</evidence>
<comment type="cofactor">
    <cofactor evidence="1">
        <name>FAD</name>
        <dbReference type="ChEBI" id="CHEBI:57692"/>
    </cofactor>
</comment>
<dbReference type="RefSeq" id="WP_169944931.1">
    <property type="nucleotide sequence ID" value="NZ_CP053015.1"/>
</dbReference>
<keyword evidence="3" id="KW-0285">Flavoprotein</keyword>
<dbReference type="GO" id="GO:0004497">
    <property type="term" value="F:monooxygenase activity"/>
    <property type="evidence" value="ECO:0007669"/>
    <property type="project" value="UniProtKB-KW"/>
</dbReference>
<keyword evidence="9" id="KW-1185">Reference proteome</keyword>
<protein>
    <submittedName>
        <fullName evidence="8">NAD(P)/FAD-dependent oxidoreductase</fullName>
    </submittedName>
</protein>
<dbReference type="Pfam" id="PF13738">
    <property type="entry name" value="Pyr_redox_3"/>
    <property type="match status" value="1"/>
</dbReference>
<dbReference type="Proteomes" id="UP000503018">
    <property type="component" value="Chromosome"/>
</dbReference>
<accession>A0A6M4ASL9</accession>
<keyword evidence="7" id="KW-0503">Monooxygenase</keyword>
<evidence type="ECO:0000256" key="6">
    <source>
        <dbReference type="ARBA" id="ARBA00023002"/>
    </source>
</evidence>
<name>A0A6M4ASL9_9SPHN</name>
<keyword evidence="6" id="KW-0560">Oxidoreductase</keyword>
<evidence type="ECO:0000256" key="1">
    <source>
        <dbReference type="ARBA" id="ARBA00001974"/>
    </source>
</evidence>